<dbReference type="RefSeq" id="WP_106134283.1">
    <property type="nucleotide sequence ID" value="NZ_PVTR01000008.1"/>
</dbReference>
<evidence type="ECO:0000313" key="1">
    <source>
        <dbReference type="EMBL" id="PRY86545.1"/>
    </source>
</evidence>
<dbReference type="Proteomes" id="UP000238157">
    <property type="component" value="Unassembled WGS sequence"/>
</dbReference>
<name>A0A2T0WIQ8_9BACT</name>
<dbReference type="Pfam" id="PF08309">
    <property type="entry name" value="LVIVD"/>
    <property type="match status" value="2"/>
</dbReference>
<comment type="caution">
    <text evidence="1">The sequence shown here is derived from an EMBL/GenBank/DDBJ whole genome shotgun (WGS) entry which is preliminary data.</text>
</comment>
<dbReference type="AlphaFoldDB" id="A0A2T0WIQ8"/>
<gene>
    <name evidence="1" type="ORF">CLW00_10832</name>
</gene>
<dbReference type="EMBL" id="PVTR01000008">
    <property type="protein sequence ID" value="PRY86545.1"/>
    <property type="molecule type" value="Genomic_DNA"/>
</dbReference>
<evidence type="ECO:0000313" key="2">
    <source>
        <dbReference type="Proteomes" id="UP000238157"/>
    </source>
</evidence>
<protein>
    <submittedName>
        <fullName evidence="1">LVIVD repeat-containing protein</fullName>
    </submittedName>
</protein>
<proteinExistence type="predicted"/>
<sequence>MKKPIFPQLKWSIFYSFVAILFLTLPSCHDEVKSNYTFRAMIPVFLDMNTVREADILIEPAKPLDSPGKIYIYGDYLFINEPQKGIHILDNSNPSSPQTLNFINIPGNVDLAINSNFLYADSYVDLLVFDISNVRKINLEERVEDVFEHMYSDMSRSTILTYKDTILTSDSEMMWGWQGRPGRWMTMEMAASSDLSGASQSYGQGGSMARFTLQSGHLYAVDDYSLRVFDVLQANKPKHLKNIDLGWGIETIFPFQEKLFIGSTTGMFIYDASDPSDPQKMSMYEHITACDPVVVNERYAFVTLRSGPMCRFGVDELHVLDIQNLYAPKLVKAYPMLNPHGLSLFENYLYLAEGKHGLKSFNVSDVNTIDTNQLEFLKSMKSVDIIAGPKSLIVIGADGVCQFDYSNPAQLQKLSCVQVRNPVIV</sequence>
<reference evidence="1 2" key="1">
    <citation type="submission" date="2018-03" db="EMBL/GenBank/DDBJ databases">
        <title>Genomic Encyclopedia of Archaeal and Bacterial Type Strains, Phase II (KMG-II): from individual species to whole genera.</title>
        <authorList>
            <person name="Goeker M."/>
        </authorList>
    </citation>
    <scope>NUCLEOTIDE SEQUENCE [LARGE SCALE GENOMIC DNA]</scope>
    <source>
        <strain evidence="1 2">DSM 27929</strain>
    </source>
</reference>
<organism evidence="1 2">
    <name type="scientific">Mongoliibacter ruber</name>
    <dbReference type="NCBI Taxonomy" id="1750599"/>
    <lineage>
        <taxon>Bacteria</taxon>
        <taxon>Pseudomonadati</taxon>
        <taxon>Bacteroidota</taxon>
        <taxon>Cytophagia</taxon>
        <taxon>Cytophagales</taxon>
        <taxon>Cyclobacteriaceae</taxon>
        <taxon>Mongoliibacter</taxon>
    </lineage>
</organism>
<accession>A0A2T0WIQ8</accession>
<dbReference type="OrthoDB" id="1521841at2"/>
<keyword evidence="2" id="KW-1185">Reference proteome</keyword>
<dbReference type="InterPro" id="IPR013211">
    <property type="entry name" value="LVIVD"/>
</dbReference>